<dbReference type="EMBL" id="WMEX01000002">
    <property type="protein sequence ID" value="MYL26128.1"/>
    <property type="molecule type" value="Genomic_DNA"/>
</dbReference>
<dbReference type="PANTHER" id="PTHR43680:SF2">
    <property type="entry name" value="NITRATE REDUCTASE MOLYBDENUM COFACTOR ASSEMBLY CHAPERONE NARJ"/>
    <property type="match status" value="1"/>
</dbReference>
<dbReference type="PANTHER" id="PTHR43680">
    <property type="entry name" value="NITRATE REDUCTASE MOLYBDENUM COFACTOR ASSEMBLY CHAPERONE"/>
    <property type="match status" value="1"/>
</dbReference>
<evidence type="ECO:0000256" key="1">
    <source>
        <dbReference type="ARBA" id="ARBA00023063"/>
    </source>
</evidence>
<keyword evidence="4" id="KW-1185">Reference proteome</keyword>
<dbReference type="Gene3D" id="1.10.3480.10">
    <property type="entry name" value="TorD-like"/>
    <property type="match status" value="1"/>
</dbReference>
<dbReference type="InterPro" id="IPR003765">
    <property type="entry name" value="NO3_reductase_chaperone_NarJ"/>
</dbReference>
<dbReference type="Proteomes" id="UP000460751">
    <property type="component" value="Unassembled WGS sequence"/>
</dbReference>
<dbReference type="AlphaFoldDB" id="A0A9X5B574"/>
<dbReference type="InterPro" id="IPR036411">
    <property type="entry name" value="TorD-like_sf"/>
</dbReference>
<keyword evidence="1" id="KW-0534">Nitrate assimilation</keyword>
<dbReference type="SUPFAM" id="SSF89155">
    <property type="entry name" value="TorD-like"/>
    <property type="match status" value="1"/>
</dbReference>
<proteinExistence type="predicted"/>
<organism evidence="3 4">
    <name type="scientific">Vreelandella halophila</name>
    <dbReference type="NCBI Taxonomy" id="86177"/>
    <lineage>
        <taxon>Bacteria</taxon>
        <taxon>Pseudomonadati</taxon>
        <taxon>Pseudomonadota</taxon>
        <taxon>Gammaproteobacteria</taxon>
        <taxon>Oceanospirillales</taxon>
        <taxon>Halomonadaceae</taxon>
        <taxon>Vreelandella</taxon>
    </lineage>
</organism>
<feature type="region of interest" description="Disordered" evidence="2">
    <location>
        <begin position="235"/>
        <end position="272"/>
    </location>
</feature>
<dbReference type="GO" id="GO:0051131">
    <property type="term" value="P:chaperone-mediated protein complex assembly"/>
    <property type="evidence" value="ECO:0007669"/>
    <property type="project" value="InterPro"/>
</dbReference>
<evidence type="ECO:0000256" key="2">
    <source>
        <dbReference type="SAM" id="MobiDB-lite"/>
    </source>
</evidence>
<protein>
    <submittedName>
        <fullName evidence="3">Nitrate reductase molybdenum cofactor assembly chaperone</fullName>
    </submittedName>
</protein>
<dbReference type="Pfam" id="PF02613">
    <property type="entry name" value="Nitrate_red_del"/>
    <property type="match status" value="1"/>
</dbReference>
<evidence type="ECO:0000313" key="3">
    <source>
        <dbReference type="EMBL" id="MYL26128.1"/>
    </source>
</evidence>
<feature type="compositionally biased region" description="Polar residues" evidence="2">
    <location>
        <begin position="243"/>
        <end position="253"/>
    </location>
</feature>
<name>A0A9X5B574_9GAMM</name>
<dbReference type="InterPro" id="IPR020945">
    <property type="entry name" value="DMSO/NO3_reduct_chaperone"/>
</dbReference>
<dbReference type="GO" id="GO:0042128">
    <property type="term" value="P:nitrate assimilation"/>
    <property type="evidence" value="ECO:0007669"/>
    <property type="project" value="UniProtKB-KW"/>
</dbReference>
<evidence type="ECO:0000313" key="4">
    <source>
        <dbReference type="Proteomes" id="UP000460751"/>
    </source>
</evidence>
<reference evidence="3 4" key="1">
    <citation type="submission" date="2019-11" db="EMBL/GenBank/DDBJ databases">
        <title>Genome sequences of 17 halophilic strains isolated from different environments.</title>
        <authorList>
            <person name="Furrow R.E."/>
        </authorList>
    </citation>
    <scope>NUCLEOTIDE SEQUENCE [LARGE SCALE GENOMIC DNA]</scope>
    <source>
        <strain evidence="3 4">22507_15_FS</strain>
    </source>
</reference>
<dbReference type="GO" id="GO:0016530">
    <property type="term" value="F:metallochaperone activity"/>
    <property type="evidence" value="ECO:0007669"/>
    <property type="project" value="TreeGrafter"/>
</dbReference>
<dbReference type="NCBIfam" id="TIGR00684">
    <property type="entry name" value="narJ"/>
    <property type="match status" value="1"/>
</dbReference>
<accession>A0A9X5B574</accession>
<gene>
    <name evidence="3" type="primary">narJ</name>
    <name evidence="3" type="ORF">GLW01_04905</name>
</gene>
<comment type="caution">
    <text evidence="3">The sequence shown here is derived from an EMBL/GenBank/DDBJ whole genome shotgun (WGS) entry which is preliminary data.</text>
</comment>
<dbReference type="GO" id="GO:0051082">
    <property type="term" value="F:unfolded protein binding"/>
    <property type="evidence" value="ECO:0007669"/>
    <property type="project" value="InterPro"/>
</dbReference>
<sequence length="272" mass="29984">MPTSSAASPTTSATSFPFASRRWATEEIIMKTLHAIAHLMAYPTGPMHEALPELAEVIRSESRLGEAPRDELLALIDDLAARPLGEIQENYVSLFDRGRHLSLHLFEHVHGESRDRGQAMVDLMEHYRLHGYELDAKELPDYIPLFLEYLSTQDETEITDMLGDAMPVMVLLGARLEEKESPYAALFHALEAIGGSCEQARDMRELAANEGPDESITKMDEIWEEEQVTFLGNNDPAGGGCGNTSPGPATTPTDEIPVRWVDNPGAQAAGQR</sequence>